<dbReference type="GeneID" id="91091219"/>
<dbReference type="EMBL" id="CP144098">
    <property type="protein sequence ID" value="WWC85681.1"/>
    <property type="molecule type" value="Genomic_DNA"/>
</dbReference>
<dbReference type="GO" id="GO:0005730">
    <property type="term" value="C:nucleolus"/>
    <property type="evidence" value="ECO:0007669"/>
    <property type="project" value="UniProtKB-SubCell"/>
</dbReference>
<protein>
    <recommendedName>
        <fullName evidence="9">Signal recognition particle subunit SRP68</fullName>
    </recommendedName>
</protein>
<evidence type="ECO:0000256" key="6">
    <source>
        <dbReference type="ARBA" id="ARBA00023135"/>
    </source>
</evidence>
<dbReference type="GO" id="GO:0030942">
    <property type="term" value="F:endoplasmic reticulum signal peptide binding"/>
    <property type="evidence" value="ECO:0007669"/>
    <property type="project" value="InterPro"/>
</dbReference>
<comment type="subcellular location">
    <subcellularLocation>
        <location evidence="1">Cytoplasm</location>
    </subcellularLocation>
    <subcellularLocation>
        <location evidence="2">Nucleus</location>
        <location evidence="2">Nucleolus</location>
    </subcellularLocation>
</comment>
<dbReference type="InterPro" id="IPR034652">
    <property type="entry name" value="SRP68-RBD"/>
</dbReference>
<dbReference type="GO" id="GO:0005786">
    <property type="term" value="C:signal recognition particle, endoplasmic reticulum targeting"/>
    <property type="evidence" value="ECO:0007669"/>
    <property type="project" value="UniProtKB-KW"/>
</dbReference>
<name>A0AAX4JJU2_9TREE</name>
<dbReference type="InterPro" id="IPR038253">
    <property type="entry name" value="SRP68_N_sf"/>
</dbReference>
<dbReference type="GO" id="GO:0008312">
    <property type="term" value="F:7S RNA binding"/>
    <property type="evidence" value="ECO:0007669"/>
    <property type="project" value="InterPro"/>
</dbReference>
<evidence type="ECO:0000313" key="12">
    <source>
        <dbReference type="Proteomes" id="UP001355207"/>
    </source>
</evidence>
<dbReference type="GO" id="GO:0006614">
    <property type="term" value="P:SRP-dependent cotranslational protein targeting to membrane"/>
    <property type="evidence" value="ECO:0007669"/>
    <property type="project" value="InterPro"/>
</dbReference>
<keyword evidence="8" id="KW-0687">Ribonucleoprotein</keyword>
<organism evidence="11 12">
    <name type="scientific">Kwoniella dendrophila CBS 6074</name>
    <dbReference type="NCBI Taxonomy" id="1295534"/>
    <lineage>
        <taxon>Eukaryota</taxon>
        <taxon>Fungi</taxon>
        <taxon>Dikarya</taxon>
        <taxon>Basidiomycota</taxon>
        <taxon>Agaricomycotina</taxon>
        <taxon>Tremellomycetes</taxon>
        <taxon>Tremellales</taxon>
        <taxon>Cryptococcaceae</taxon>
        <taxon>Kwoniella</taxon>
    </lineage>
</organism>
<keyword evidence="4" id="KW-0963">Cytoplasm</keyword>
<feature type="compositionally biased region" description="Low complexity" evidence="10">
    <location>
        <begin position="325"/>
        <end position="334"/>
    </location>
</feature>
<dbReference type="RefSeq" id="XP_066072444.1">
    <property type="nucleotide sequence ID" value="XM_066216347.1"/>
</dbReference>
<feature type="region of interest" description="Disordered" evidence="10">
    <location>
        <begin position="620"/>
        <end position="677"/>
    </location>
</feature>
<keyword evidence="12" id="KW-1185">Reference proteome</keyword>
<accession>A0AAX4JJU2</accession>
<dbReference type="AlphaFoldDB" id="A0AAX4JJU2"/>
<keyword evidence="6" id="KW-0733">Signal recognition particle</keyword>
<dbReference type="Pfam" id="PF16969">
    <property type="entry name" value="SRP68"/>
    <property type="match status" value="1"/>
</dbReference>
<dbReference type="Proteomes" id="UP001355207">
    <property type="component" value="Chromosome 1"/>
</dbReference>
<reference evidence="11 12" key="1">
    <citation type="submission" date="2024-01" db="EMBL/GenBank/DDBJ databases">
        <title>Comparative genomics of Cryptococcus and Kwoniella reveals pathogenesis evolution and contrasting modes of karyotype evolution via chromosome fusion or intercentromeric recombination.</title>
        <authorList>
            <person name="Coelho M.A."/>
            <person name="David-Palma M."/>
            <person name="Shea T."/>
            <person name="Bowers K."/>
            <person name="McGinley-Smith S."/>
            <person name="Mohammad A.W."/>
            <person name="Gnirke A."/>
            <person name="Yurkov A.M."/>
            <person name="Nowrousian M."/>
            <person name="Sun S."/>
            <person name="Cuomo C.A."/>
            <person name="Heitman J."/>
        </authorList>
    </citation>
    <scope>NUCLEOTIDE SEQUENCE [LARGE SCALE GENOMIC DNA]</scope>
    <source>
        <strain evidence="11 12">CBS 6074</strain>
    </source>
</reference>
<comment type="similarity">
    <text evidence="3">Belongs to the SRP68 family.</text>
</comment>
<gene>
    <name evidence="11" type="ORF">L201_000547</name>
</gene>
<keyword evidence="7" id="KW-0539">Nucleus</keyword>
<dbReference type="Gene3D" id="1.10.3450.40">
    <property type="entry name" value="Signal recognition particle, SRP68 subunit, RNA-binding domain"/>
    <property type="match status" value="1"/>
</dbReference>
<dbReference type="CDD" id="cd15481">
    <property type="entry name" value="SRP68-RBD"/>
    <property type="match status" value="1"/>
</dbReference>
<dbReference type="InterPro" id="IPR026258">
    <property type="entry name" value="SRP68"/>
</dbReference>
<dbReference type="GO" id="GO:0005047">
    <property type="term" value="F:signal recognition particle binding"/>
    <property type="evidence" value="ECO:0007669"/>
    <property type="project" value="InterPro"/>
</dbReference>
<keyword evidence="5" id="KW-0694">RNA-binding</keyword>
<evidence type="ECO:0000256" key="2">
    <source>
        <dbReference type="ARBA" id="ARBA00004604"/>
    </source>
</evidence>
<evidence type="ECO:0000256" key="7">
    <source>
        <dbReference type="ARBA" id="ARBA00023242"/>
    </source>
</evidence>
<feature type="compositionally biased region" description="Gly residues" evidence="10">
    <location>
        <begin position="667"/>
        <end position="677"/>
    </location>
</feature>
<dbReference type="PANTHER" id="PTHR12860:SF0">
    <property type="entry name" value="SIGNAL RECOGNITION PARTICLE SUBUNIT SRP68"/>
    <property type="match status" value="1"/>
</dbReference>
<feature type="region of interest" description="Disordered" evidence="10">
    <location>
        <begin position="320"/>
        <end position="340"/>
    </location>
</feature>
<evidence type="ECO:0000256" key="9">
    <source>
        <dbReference type="ARBA" id="ARBA00029498"/>
    </source>
</evidence>
<dbReference type="PIRSF" id="PIRSF038995">
    <property type="entry name" value="SRP68"/>
    <property type="match status" value="1"/>
</dbReference>
<evidence type="ECO:0000256" key="5">
    <source>
        <dbReference type="ARBA" id="ARBA00022884"/>
    </source>
</evidence>
<evidence type="ECO:0000256" key="3">
    <source>
        <dbReference type="ARBA" id="ARBA00009352"/>
    </source>
</evidence>
<evidence type="ECO:0000256" key="10">
    <source>
        <dbReference type="SAM" id="MobiDB-lite"/>
    </source>
</evidence>
<evidence type="ECO:0000313" key="11">
    <source>
        <dbReference type="EMBL" id="WWC85681.1"/>
    </source>
</evidence>
<evidence type="ECO:0000256" key="4">
    <source>
        <dbReference type="ARBA" id="ARBA00022490"/>
    </source>
</evidence>
<feature type="compositionally biased region" description="Acidic residues" evidence="10">
    <location>
        <begin position="645"/>
        <end position="657"/>
    </location>
</feature>
<evidence type="ECO:0000256" key="1">
    <source>
        <dbReference type="ARBA" id="ARBA00004496"/>
    </source>
</evidence>
<proteinExistence type="inferred from homology"/>
<evidence type="ECO:0000256" key="8">
    <source>
        <dbReference type="ARBA" id="ARBA00023274"/>
    </source>
</evidence>
<sequence length="677" mass="75907">MSQVDLSFPLLSLLSKERAVYGLRNGDHERYRKHCANKIHRLRQITGQTCGKGKQYKSPPKLDINSIKDVRQLQLLLFSAERALAHSHELKAEKAKPTATSPSQSTLKKDQISWLRRSLKISTELFDLIKLIGNSSSSPSPSSSEESGLSLRINERTKAEITIYQLDIRSEILFEKSNFGECLTDLIVRRKILQILGENSKSSYDEALSLEFIDLKDPLIRYCAYKLGKKDSHDIQSIINDLDDEDTTLKESLPNLNELINNLKKELGNDVQEDRNKLNDITFGGSSKSNDNEKQKIEFRNAELVKIMSKVQETLNNFKAKSEKANSNSNSNSQKKNKNVSMRGWDKVLSVLGEAESVARRLKDDNEASGSSTSLRSSQITSSLNIAHSYIVHLLLSHRIKRDLSLIDTLSSTLTTSSPSNVSDNKIKGGKARVEEVVKGLGGIIKLLDTVLQSLRGISDLSIVQEKEGVRIGVEGLEGYYHALRCFYLARLHCLHPEPSYSSSVALIQKADISVNQSRSLLINPPNELEEVIVPITKEQIENLENDLRVLDISAKKGLYSQNIEKPVFFDMAFNYIDIPFDQLEVLSGKKQPSSTNTNSEAVVENLTIVKDKALEGIKKLGRETRETTPAVEFRPSQKGKPEPQEEEEEEDDDEVEGQTPQEGKKGWLGGWFGRGR</sequence>
<dbReference type="PANTHER" id="PTHR12860">
    <property type="entry name" value="SIGNAL RECOGNITION PARTICLE 68 KDA PROTEIN"/>
    <property type="match status" value="1"/>
</dbReference>